<dbReference type="SUPFAM" id="SSF55874">
    <property type="entry name" value="ATPase domain of HSP90 chaperone/DNA topoisomerase II/histidine kinase"/>
    <property type="match status" value="1"/>
</dbReference>
<keyword evidence="7" id="KW-0812">Transmembrane</keyword>
<keyword evidence="11" id="KW-1185">Reference proteome</keyword>
<dbReference type="SMART" id="SM00387">
    <property type="entry name" value="HATPase_c"/>
    <property type="match status" value="1"/>
</dbReference>
<dbReference type="CDD" id="cd17546">
    <property type="entry name" value="REC_hyHK_CKI1_RcsC-like"/>
    <property type="match status" value="1"/>
</dbReference>
<dbReference type="Pfam" id="PF00497">
    <property type="entry name" value="SBP_bac_3"/>
    <property type="match status" value="1"/>
</dbReference>
<proteinExistence type="predicted"/>
<keyword evidence="5 10" id="KW-0418">Kinase</keyword>
<evidence type="ECO:0000259" key="9">
    <source>
        <dbReference type="PROSITE" id="PS50110"/>
    </source>
</evidence>
<feature type="transmembrane region" description="Helical" evidence="7">
    <location>
        <begin position="287"/>
        <end position="309"/>
    </location>
</feature>
<dbReference type="Pfam" id="PF00072">
    <property type="entry name" value="Response_reg"/>
    <property type="match status" value="1"/>
</dbReference>
<evidence type="ECO:0000256" key="7">
    <source>
        <dbReference type="SAM" id="Phobius"/>
    </source>
</evidence>
<evidence type="ECO:0000256" key="4">
    <source>
        <dbReference type="ARBA" id="ARBA00022679"/>
    </source>
</evidence>
<evidence type="ECO:0000313" key="10">
    <source>
        <dbReference type="EMBL" id="SOC80601.1"/>
    </source>
</evidence>
<dbReference type="PRINTS" id="PR00344">
    <property type="entry name" value="BCTRLSENSOR"/>
</dbReference>
<dbReference type="Pfam" id="PF02518">
    <property type="entry name" value="HATPase_c"/>
    <property type="match status" value="1"/>
</dbReference>
<evidence type="ECO:0000259" key="8">
    <source>
        <dbReference type="PROSITE" id="PS50109"/>
    </source>
</evidence>
<evidence type="ECO:0000256" key="2">
    <source>
        <dbReference type="ARBA" id="ARBA00012438"/>
    </source>
</evidence>
<dbReference type="AlphaFoldDB" id="A0A285X5I9"/>
<dbReference type="SMART" id="SM00062">
    <property type="entry name" value="PBPb"/>
    <property type="match status" value="1"/>
</dbReference>
<evidence type="ECO:0000256" key="3">
    <source>
        <dbReference type="ARBA" id="ARBA00022553"/>
    </source>
</evidence>
<dbReference type="GO" id="GO:0000155">
    <property type="term" value="F:phosphorelay sensor kinase activity"/>
    <property type="evidence" value="ECO:0007669"/>
    <property type="project" value="InterPro"/>
</dbReference>
<evidence type="ECO:0000313" key="11">
    <source>
        <dbReference type="Proteomes" id="UP000219193"/>
    </source>
</evidence>
<feature type="modified residue" description="4-aspartylphosphate" evidence="6">
    <location>
        <position position="638"/>
    </location>
</feature>
<dbReference type="EMBL" id="OCMF01000002">
    <property type="protein sequence ID" value="SOC80601.1"/>
    <property type="molecule type" value="Genomic_DNA"/>
</dbReference>
<dbReference type="CDD" id="cd16922">
    <property type="entry name" value="HATPase_EvgS-ArcB-TorS-like"/>
    <property type="match status" value="1"/>
</dbReference>
<keyword evidence="7" id="KW-1133">Transmembrane helix</keyword>
<dbReference type="InterPro" id="IPR036097">
    <property type="entry name" value="HisK_dim/P_sf"/>
</dbReference>
<keyword evidence="3 6" id="KW-0597">Phosphoprotein</keyword>
<dbReference type="GO" id="GO:0005886">
    <property type="term" value="C:plasma membrane"/>
    <property type="evidence" value="ECO:0007669"/>
    <property type="project" value="TreeGrafter"/>
</dbReference>
<dbReference type="GO" id="GO:0009927">
    <property type="term" value="F:histidine phosphotransfer kinase activity"/>
    <property type="evidence" value="ECO:0007669"/>
    <property type="project" value="TreeGrafter"/>
</dbReference>
<dbReference type="InterPro" id="IPR004358">
    <property type="entry name" value="Sig_transdc_His_kin-like_C"/>
</dbReference>
<sequence>MQGILLLPPIESEFYFKIPAGKGNAGNTMGQHKKYCKFLFLLLLCGSAMAQIKEPVKIGVYNNSPKVFLNEDGEADGIFIDLLEHVAEKEELEITFVSGEWQELKDLLSKGKIDILPDFAVSEENDSLFTINSIPVLSSWLEVYAVKGARLYSIRDLNNKTIGALKGSIQQQYLEEYLQDELALAFDLEICDTYPQCIEALRAGKADLLVASRFFYFSNHFPEDISPTGIIFKPADLYFGFQKEADTQLIQLIDRNLAEMKNDPNSAYYSILHSWLDPAFRKQQPKYFLWILTALLSILLVVLVFTFVLKYQVDLQTKALWRKNRQLTRAKERAEENERLKTIFLQNMSHEIRTPMNGIIGFLSLLKEPNLDPESREKYIDIVNKSGKRLLTTINNIIEISKIDSRQIEVKTSIVDLKEVMNFYYNFFLPQAKEKKIRIELKNDIPPEKAFIKTDKFILDNILTNLINNALKFTNTGVVEIGTSLEGEKVKFYVKDSGIGIPEGRQKAIFERFVQANLNMTRAHEGSGLGLSIVKAYVEILKGEIWLESKEGEGSTFTFTIPYIPAEPTTKTEEPVNLTEALQGEHLKILIAEDDNISFLFIQQLLNKPEITLLRAIDGKQVIELARTNPDLSLILMDIKMPVINGIDATRKIREFNSTVPIIAQSAYSFTGEQEQALKAGCNDYMTKPINKGRLLTIIRKYTRIPDKS</sequence>
<evidence type="ECO:0000256" key="5">
    <source>
        <dbReference type="ARBA" id="ARBA00022777"/>
    </source>
</evidence>
<dbReference type="Pfam" id="PF00512">
    <property type="entry name" value="HisKA"/>
    <property type="match status" value="1"/>
</dbReference>
<dbReference type="PROSITE" id="PS50109">
    <property type="entry name" value="HIS_KIN"/>
    <property type="match status" value="1"/>
</dbReference>
<comment type="catalytic activity">
    <reaction evidence="1">
        <text>ATP + protein L-histidine = ADP + protein N-phospho-L-histidine.</text>
        <dbReference type="EC" id="2.7.13.3"/>
    </reaction>
</comment>
<dbReference type="SUPFAM" id="SSF47384">
    <property type="entry name" value="Homodimeric domain of signal transducing histidine kinase"/>
    <property type="match status" value="1"/>
</dbReference>
<dbReference type="InterPro" id="IPR001789">
    <property type="entry name" value="Sig_transdc_resp-reg_receiver"/>
</dbReference>
<protein>
    <recommendedName>
        <fullName evidence="2">histidine kinase</fullName>
        <ecNumber evidence="2">2.7.13.3</ecNumber>
    </recommendedName>
</protein>
<dbReference type="InterPro" id="IPR003594">
    <property type="entry name" value="HATPase_dom"/>
</dbReference>
<dbReference type="PROSITE" id="PS50110">
    <property type="entry name" value="RESPONSE_REGULATORY"/>
    <property type="match status" value="1"/>
</dbReference>
<dbReference type="InterPro" id="IPR036890">
    <property type="entry name" value="HATPase_C_sf"/>
</dbReference>
<keyword evidence="4" id="KW-0808">Transferase</keyword>
<dbReference type="InterPro" id="IPR003661">
    <property type="entry name" value="HisK_dim/P_dom"/>
</dbReference>
<dbReference type="CDD" id="cd00082">
    <property type="entry name" value="HisKA"/>
    <property type="match status" value="1"/>
</dbReference>
<gene>
    <name evidence="10" type="ORF">SAMN06296241_2154</name>
</gene>
<dbReference type="InterPro" id="IPR001638">
    <property type="entry name" value="Solute-binding_3/MltF_N"/>
</dbReference>
<feature type="domain" description="Response regulatory" evidence="9">
    <location>
        <begin position="588"/>
        <end position="703"/>
    </location>
</feature>
<reference evidence="11" key="1">
    <citation type="submission" date="2017-09" db="EMBL/GenBank/DDBJ databases">
        <authorList>
            <person name="Varghese N."/>
            <person name="Submissions S."/>
        </authorList>
    </citation>
    <scope>NUCLEOTIDE SEQUENCE [LARGE SCALE GENOMIC DNA]</scope>
    <source>
        <strain evidence="11">CGMCC 1.12641</strain>
    </source>
</reference>
<keyword evidence="7" id="KW-0472">Membrane</keyword>
<dbReference type="SMART" id="SM00448">
    <property type="entry name" value="REC"/>
    <property type="match status" value="1"/>
</dbReference>
<accession>A0A285X5I9</accession>
<dbReference type="Gene3D" id="1.10.287.130">
    <property type="match status" value="1"/>
</dbReference>
<name>A0A285X5I9_9FLAO</name>
<dbReference type="SUPFAM" id="SSF52172">
    <property type="entry name" value="CheY-like"/>
    <property type="match status" value="1"/>
</dbReference>
<dbReference type="Proteomes" id="UP000219193">
    <property type="component" value="Unassembled WGS sequence"/>
</dbReference>
<dbReference type="SMART" id="SM00388">
    <property type="entry name" value="HisKA"/>
    <property type="match status" value="1"/>
</dbReference>
<organism evidence="10 11">
    <name type="scientific">Salinimicrobium sediminis</name>
    <dbReference type="NCBI Taxonomy" id="1343891"/>
    <lineage>
        <taxon>Bacteria</taxon>
        <taxon>Pseudomonadati</taxon>
        <taxon>Bacteroidota</taxon>
        <taxon>Flavobacteriia</taxon>
        <taxon>Flavobacteriales</taxon>
        <taxon>Flavobacteriaceae</taxon>
        <taxon>Salinimicrobium</taxon>
    </lineage>
</organism>
<evidence type="ECO:0000256" key="6">
    <source>
        <dbReference type="PROSITE-ProRule" id="PRU00169"/>
    </source>
</evidence>
<dbReference type="InterPro" id="IPR005467">
    <property type="entry name" value="His_kinase_dom"/>
</dbReference>
<dbReference type="FunFam" id="3.30.565.10:FF:000010">
    <property type="entry name" value="Sensor histidine kinase RcsC"/>
    <property type="match status" value="1"/>
</dbReference>
<dbReference type="Gene3D" id="3.40.190.10">
    <property type="entry name" value="Periplasmic binding protein-like II"/>
    <property type="match status" value="2"/>
</dbReference>
<feature type="domain" description="Histidine kinase" evidence="8">
    <location>
        <begin position="347"/>
        <end position="565"/>
    </location>
</feature>
<evidence type="ECO:0000256" key="1">
    <source>
        <dbReference type="ARBA" id="ARBA00000085"/>
    </source>
</evidence>
<dbReference type="SUPFAM" id="SSF53850">
    <property type="entry name" value="Periplasmic binding protein-like II"/>
    <property type="match status" value="1"/>
</dbReference>
<dbReference type="Gene3D" id="3.40.50.2300">
    <property type="match status" value="1"/>
</dbReference>
<dbReference type="InterPro" id="IPR011006">
    <property type="entry name" value="CheY-like_superfamily"/>
</dbReference>
<dbReference type="PANTHER" id="PTHR43047:SF72">
    <property type="entry name" value="OSMOSENSING HISTIDINE PROTEIN KINASE SLN1"/>
    <property type="match status" value="1"/>
</dbReference>
<dbReference type="PANTHER" id="PTHR43047">
    <property type="entry name" value="TWO-COMPONENT HISTIDINE PROTEIN KINASE"/>
    <property type="match status" value="1"/>
</dbReference>
<dbReference type="Gene3D" id="3.30.565.10">
    <property type="entry name" value="Histidine kinase-like ATPase, C-terminal domain"/>
    <property type="match status" value="1"/>
</dbReference>
<dbReference type="EC" id="2.7.13.3" evidence="2"/>